<name>A0A8J5XSS7_DIALT</name>
<organism evidence="1 2">
    <name type="scientific">Diacronema lutheri</name>
    <name type="common">Unicellular marine alga</name>
    <name type="synonym">Monochrysis lutheri</name>
    <dbReference type="NCBI Taxonomy" id="2081491"/>
    <lineage>
        <taxon>Eukaryota</taxon>
        <taxon>Haptista</taxon>
        <taxon>Haptophyta</taxon>
        <taxon>Pavlovophyceae</taxon>
        <taxon>Pavlovales</taxon>
        <taxon>Pavlovaceae</taxon>
        <taxon>Diacronema</taxon>
    </lineage>
</organism>
<dbReference type="InterPro" id="IPR013785">
    <property type="entry name" value="Aldolase_TIM"/>
</dbReference>
<dbReference type="EMBL" id="JAGTXO010000005">
    <property type="protein sequence ID" value="KAG8467832.1"/>
    <property type="molecule type" value="Genomic_DNA"/>
</dbReference>
<dbReference type="OrthoDB" id="44328at2759"/>
<evidence type="ECO:0000313" key="1">
    <source>
        <dbReference type="EMBL" id="KAG8467832.1"/>
    </source>
</evidence>
<gene>
    <name evidence="1" type="ORF">KFE25_006884</name>
</gene>
<dbReference type="SUPFAM" id="SSF102114">
    <property type="entry name" value="Radical SAM enzymes"/>
    <property type="match status" value="1"/>
</dbReference>
<accession>A0A8J5XSS7</accession>
<evidence type="ECO:0008006" key="3">
    <source>
        <dbReference type="Google" id="ProtNLM"/>
    </source>
</evidence>
<protein>
    <recommendedName>
        <fullName evidence="3">Radical SAM core domain-containing protein</fullName>
    </recommendedName>
</protein>
<evidence type="ECO:0000313" key="2">
    <source>
        <dbReference type="Proteomes" id="UP000751190"/>
    </source>
</evidence>
<dbReference type="AlphaFoldDB" id="A0A8J5XSS7"/>
<dbReference type="OMA" id="MIREDGH"/>
<dbReference type="InterPro" id="IPR058240">
    <property type="entry name" value="rSAM_sf"/>
</dbReference>
<dbReference type="Proteomes" id="UP000751190">
    <property type="component" value="Unassembled WGS sequence"/>
</dbReference>
<dbReference type="Gene3D" id="3.20.20.70">
    <property type="entry name" value="Aldolase class I"/>
    <property type="match status" value="1"/>
</dbReference>
<proteinExistence type="predicted"/>
<reference evidence="1" key="1">
    <citation type="submission" date="2021-05" db="EMBL/GenBank/DDBJ databases">
        <title>The genome of the haptophyte Pavlova lutheri (Diacronema luteri, Pavlovales) - a model for lipid biosynthesis in eukaryotic algae.</title>
        <authorList>
            <person name="Hulatt C.J."/>
            <person name="Posewitz M.C."/>
        </authorList>
    </citation>
    <scope>NUCLEOTIDE SEQUENCE</scope>
    <source>
        <strain evidence="1">NIVA-4/92</strain>
    </source>
</reference>
<keyword evidence="2" id="KW-1185">Reference proteome</keyword>
<sequence length="243" mass="24968">MGVGVGCTYWSGSGRAASAQLYVALTNRCNARTLPETRGPGFSMGSFSPLSPHDWEPSEDEVVSAVSSALGLPTPRAPLEPDSLAPICFAGLGEPLLRAAVLVGATARLRERAPALAVRVSTNGLFAEPRPIVSSLAAAGVSSVSVALAAADSVSHTALMAPNELCDHRLLAQPGAAHAAVCDFVRRAAEAGLHVECTAVAAPGVDVDAARSLALELGAKSWRVREYFPAAGRAPADGPQRVR</sequence>
<comment type="caution">
    <text evidence="1">The sequence shown here is derived from an EMBL/GenBank/DDBJ whole genome shotgun (WGS) entry which is preliminary data.</text>
</comment>